<protein>
    <submittedName>
        <fullName evidence="2">Uncharacterized protein</fullName>
    </submittedName>
</protein>
<feature type="region of interest" description="Disordered" evidence="1">
    <location>
        <begin position="676"/>
        <end position="717"/>
    </location>
</feature>
<proteinExistence type="predicted"/>
<dbReference type="EMBL" id="JALLBG020000227">
    <property type="protein sequence ID" value="KAL3758632.1"/>
    <property type="molecule type" value="Genomic_DNA"/>
</dbReference>
<feature type="region of interest" description="Disordered" evidence="1">
    <location>
        <begin position="16"/>
        <end position="106"/>
    </location>
</feature>
<dbReference type="AlphaFoldDB" id="A0ABD3M8V0"/>
<reference evidence="2 3" key="1">
    <citation type="submission" date="2024-10" db="EMBL/GenBank/DDBJ databases">
        <title>Updated reference genomes for cyclostephanoid diatoms.</title>
        <authorList>
            <person name="Roberts W.R."/>
            <person name="Alverson A.J."/>
        </authorList>
    </citation>
    <scope>NUCLEOTIDE SEQUENCE [LARGE SCALE GENOMIC DNA]</scope>
    <source>
        <strain evidence="2 3">AJA232-27</strain>
    </source>
</reference>
<evidence type="ECO:0000256" key="1">
    <source>
        <dbReference type="SAM" id="MobiDB-lite"/>
    </source>
</evidence>
<evidence type="ECO:0000313" key="3">
    <source>
        <dbReference type="Proteomes" id="UP001530293"/>
    </source>
</evidence>
<evidence type="ECO:0000313" key="2">
    <source>
        <dbReference type="EMBL" id="KAL3758632.1"/>
    </source>
</evidence>
<feature type="compositionally biased region" description="Low complexity" evidence="1">
    <location>
        <begin position="319"/>
        <end position="331"/>
    </location>
</feature>
<accession>A0ABD3M8V0</accession>
<sequence length="1023" mass="109298">MSSSLSAAAACSVGASNAGAQNCVGDGDGRPPPTRSTTTPSSTFKLRPRSKSLHSAVYSTSADDISPMKPHWLPAHAISPHGPVFPSPSTSTGEFGSGGNDRPATASVTQPLTFASMFASGNKCKSPIKKQKVQDQQLRWQPSSPDSSISYTSEANQKGSPLVSASADAPFPTATIEFLSSPPNRHASSNSAGDCSSLPRGDGNAAAISGDTSPFTPKGRLMMQKLCINSLTPPLTSACPTPDKSNSNSGSSQLLLHHQTLPTMPTFSFSPSLKLDGNFICRNNNTNTTMADSSVRETIVFSGGSTPQGTPKQVGCPRASSTTTTASASSSPFHSLRGQMTPIGQQRGSVFKTLPPRLYPMGRDDTDSIGTSVNNETSTSSWACSSMNSASPSPRVVPLTVLSRNSNNASPAMSPKIPMMLFGPSATSSTSNNNYPPPEPSPLMLSNGRKVGDDTNEDFGTLTTNQYLPSPRLSDIEIPNITKALQSPLSTGSSSHRFLPRIKLTPRGTYNFAPISRDSGGRSQEDGSMTSSRRCNAASHTTATPSSADQASSSLIYSPGDKVAAEMDSLLNGFEHHKSSDHPDMAGAGSRTTTYHEHPKTITDDSLNRVESEEAEMVALTQGHPFQMSDCRLRPTTTLAAAAAAAAEEEESQTKCNHRNYGKKPMSSITLNLETSCHHQHHRDATTSSSTLHHHATSPSFLPRPMPMDQSKSRSLFDTSRNSYERILLADAIAEAARSNEPLTDDEDSDIDGDSDFLLCLPRDSRDNSGGNRSHSKSLTVYNTEKQCFVKPSNNLVRADSPSFFGCDSLATKTARNGTLSARRKSGDQCLPSHSSQTTLTIYEDCAAMPTSSSSKRLYEGLMMKHGASEATFATYCSLSDCDASEILSSPKYFKMKAALGVSKERHSVCSLLSMSSLCGLDIVHETSQSGCGEQEFSDQIIQSISTESHDFTANSFRPLPLTRSEFSMNSLGLSLDSMDAGVDSTRDLFTPPMVMSAQNCKRMLSPPPLRHRPNNSLYHNRS</sequence>
<gene>
    <name evidence="2" type="ORF">ACHAWU_005218</name>
</gene>
<feature type="compositionally biased region" description="Low complexity" evidence="1">
    <location>
        <begin position="537"/>
        <end position="548"/>
    </location>
</feature>
<feature type="region of interest" description="Disordered" evidence="1">
    <location>
        <begin position="303"/>
        <end position="337"/>
    </location>
</feature>
<organism evidence="2 3">
    <name type="scientific">Discostella pseudostelligera</name>
    <dbReference type="NCBI Taxonomy" id="259834"/>
    <lineage>
        <taxon>Eukaryota</taxon>
        <taxon>Sar</taxon>
        <taxon>Stramenopiles</taxon>
        <taxon>Ochrophyta</taxon>
        <taxon>Bacillariophyta</taxon>
        <taxon>Coscinodiscophyceae</taxon>
        <taxon>Thalassiosirophycidae</taxon>
        <taxon>Stephanodiscales</taxon>
        <taxon>Stephanodiscaceae</taxon>
        <taxon>Discostella</taxon>
    </lineage>
</organism>
<feature type="region of interest" description="Disordered" evidence="1">
    <location>
        <begin position="1004"/>
        <end position="1023"/>
    </location>
</feature>
<feature type="region of interest" description="Disordered" evidence="1">
    <location>
        <begin position="510"/>
        <end position="554"/>
    </location>
</feature>
<feature type="region of interest" description="Disordered" evidence="1">
    <location>
        <begin position="126"/>
        <end position="215"/>
    </location>
</feature>
<comment type="caution">
    <text evidence="2">The sequence shown here is derived from an EMBL/GenBank/DDBJ whole genome shotgun (WGS) entry which is preliminary data.</text>
</comment>
<feature type="compositionally biased region" description="Low complexity" evidence="1">
    <location>
        <begin position="143"/>
        <end position="153"/>
    </location>
</feature>
<dbReference type="Proteomes" id="UP001530293">
    <property type="component" value="Unassembled WGS sequence"/>
</dbReference>
<name>A0ABD3M8V0_9STRA</name>
<feature type="compositionally biased region" description="Polar residues" evidence="1">
    <location>
        <begin position="181"/>
        <end position="194"/>
    </location>
</feature>
<keyword evidence="3" id="KW-1185">Reference proteome</keyword>
<feature type="region of interest" description="Disordered" evidence="1">
    <location>
        <begin position="355"/>
        <end position="374"/>
    </location>
</feature>